<dbReference type="RefSeq" id="WP_245347879.1">
    <property type="nucleotide sequence ID" value="NZ_JAGGMB010000021.1"/>
</dbReference>
<evidence type="ECO:0000313" key="2">
    <source>
        <dbReference type="Proteomes" id="UP001138793"/>
    </source>
</evidence>
<evidence type="ECO:0000313" key="1">
    <source>
        <dbReference type="EMBL" id="MBP2079784.1"/>
    </source>
</evidence>
<dbReference type="EMBL" id="JAGGMB010000021">
    <property type="protein sequence ID" value="MBP2079784.1"/>
    <property type="molecule type" value="Genomic_DNA"/>
</dbReference>
<comment type="caution">
    <text evidence="1">The sequence shown here is derived from an EMBL/GenBank/DDBJ whole genome shotgun (WGS) entry which is preliminary data.</text>
</comment>
<name>A0A9X0Z1H6_9BACI</name>
<accession>A0A9X0Z1H6</accession>
<proteinExistence type="predicted"/>
<sequence>MFSLTERFKNLGFIVGVPELREGRFTKLQQVYVKDLTKHTSLIIEGFKKKGYSTYRYTFYKATYIKDGLKINEKVYVEDASPKEVLRKVTSFLSYIERR</sequence>
<keyword evidence="2" id="KW-1185">Reference proteome</keyword>
<dbReference type="Proteomes" id="UP001138793">
    <property type="component" value="Unassembled WGS sequence"/>
</dbReference>
<organism evidence="1 2">
    <name type="scientific">Oceanobacillus polygoni</name>
    <dbReference type="NCBI Taxonomy" id="1235259"/>
    <lineage>
        <taxon>Bacteria</taxon>
        <taxon>Bacillati</taxon>
        <taxon>Bacillota</taxon>
        <taxon>Bacilli</taxon>
        <taxon>Bacillales</taxon>
        <taxon>Bacillaceae</taxon>
        <taxon>Oceanobacillus</taxon>
    </lineage>
</organism>
<reference evidence="1" key="1">
    <citation type="submission" date="2021-03" db="EMBL/GenBank/DDBJ databases">
        <title>Genomic Encyclopedia of Type Strains, Phase IV (KMG-IV): sequencing the most valuable type-strain genomes for metagenomic binning, comparative biology and taxonomic classification.</title>
        <authorList>
            <person name="Goeker M."/>
        </authorList>
    </citation>
    <scope>NUCLEOTIDE SEQUENCE</scope>
    <source>
        <strain evidence="1">DSM 107338</strain>
    </source>
</reference>
<protein>
    <submittedName>
        <fullName evidence="1">Uncharacterized protein</fullName>
    </submittedName>
</protein>
<dbReference type="AlphaFoldDB" id="A0A9X0Z1H6"/>
<gene>
    <name evidence="1" type="ORF">J2Z64_004083</name>
</gene>